<evidence type="ECO:0000313" key="4">
    <source>
        <dbReference type="Proteomes" id="UP001208656"/>
    </source>
</evidence>
<dbReference type="InterPro" id="IPR036663">
    <property type="entry name" value="Fumarylacetoacetase_C_sf"/>
</dbReference>
<dbReference type="Proteomes" id="UP001208656">
    <property type="component" value="Unassembled WGS sequence"/>
</dbReference>
<organism evidence="3 4">
    <name type="scientific">Pallidibacillus thermolactis</name>
    <dbReference type="NCBI Taxonomy" id="251051"/>
    <lineage>
        <taxon>Bacteria</taxon>
        <taxon>Bacillati</taxon>
        <taxon>Bacillota</taxon>
        <taxon>Bacilli</taxon>
        <taxon>Bacillales</taxon>
        <taxon>Bacillaceae</taxon>
        <taxon>Pallidibacillus</taxon>
    </lineage>
</organism>
<proteinExistence type="predicted"/>
<keyword evidence="3" id="KW-0378">Hydrolase</keyword>
<gene>
    <name evidence="3" type="ORF">OEV82_02940</name>
</gene>
<dbReference type="RefSeq" id="WP_263060953.1">
    <property type="nucleotide sequence ID" value="NZ_JAOUSE010000004.1"/>
</dbReference>
<dbReference type="EMBL" id="JAOUSE010000004">
    <property type="protein sequence ID" value="MCU9593411.1"/>
    <property type="molecule type" value="Genomic_DNA"/>
</dbReference>
<evidence type="ECO:0000313" key="3">
    <source>
        <dbReference type="EMBL" id="MCU9593411.1"/>
    </source>
</evidence>
<sequence length="261" mass="29334">MKEGLYDEEKQFIMMNRTSQTIDKLNFDIPINGTIYGTLLNYNGAYQQFESKMNESPYKQPPKAPVLYIKPINTHVANGSSIYVPKEVESLKMGAALGIVFEKAATKVTEQSAFDYVFGYVIVNDVQIPHESIYRPAVKEIARDSFCPIGPWIVKKEEIKNPDHLVIRVYVNGELKQVNSTANLVRPISKLIADVTEFMTLNKGDVLLVGIPENAPLAKVDDHVTVEIEGIGKLENVLKCEETLVGEKYETCKSCIRRGYL</sequence>
<dbReference type="SUPFAM" id="SSF56529">
    <property type="entry name" value="FAH"/>
    <property type="match status" value="1"/>
</dbReference>
<dbReference type="Pfam" id="PF01557">
    <property type="entry name" value="FAA_hydrolase"/>
    <property type="match status" value="1"/>
</dbReference>
<dbReference type="InterPro" id="IPR011234">
    <property type="entry name" value="Fumarylacetoacetase-like_C"/>
</dbReference>
<reference evidence="3 4" key="1">
    <citation type="submission" date="2022-10" db="EMBL/GenBank/DDBJ databases">
        <title>Description of Fervidibacillus gen. nov. in the family Fervidibacillaceae fam. nov. with two species, Fervidibacillus albus sp. nov., and Fervidibacillus halotolerans sp. nov., isolated from tidal flat sediments.</title>
        <authorList>
            <person name="Kwon K.K."/>
            <person name="Yang S.-H."/>
        </authorList>
    </citation>
    <scope>NUCLEOTIDE SEQUENCE [LARGE SCALE GENOMIC DNA]</scope>
    <source>
        <strain evidence="3 4">DSM 23332</strain>
    </source>
</reference>
<dbReference type="GO" id="GO:0016787">
    <property type="term" value="F:hydrolase activity"/>
    <property type="evidence" value="ECO:0007669"/>
    <property type="project" value="UniProtKB-KW"/>
</dbReference>
<keyword evidence="1" id="KW-0479">Metal-binding</keyword>
<dbReference type="PANTHER" id="PTHR11820">
    <property type="entry name" value="ACYLPYRUVASE"/>
    <property type="match status" value="1"/>
</dbReference>
<accession>A0ABT2WD73</accession>
<evidence type="ECO:0000259" key="2">
    <source>
        <dbReference type="Pfam" id="PF01557"/>
    </source>
</evidence>
<dbReference type="NCBIfam" id="TIGR02305">
    <property type="entry name" value="HpaG-N-term"/>
    <property type="match status" value="1"/>
</dbReference>
<comment type="caution">
    <text evidence="3">The sequence shown here is derived from an EMBL/GenBank/DDBJ whole genome shotgun (WGS) entry which is preliminary data.</text>
</comment>
<name>A0ABT2WD73_9BACI</name>
<keyword evidence="4" id="KW-1185">Reference proteome</keyword>
<dbReference type="InterPro" id="IPR012686">
    <property type="entry name" value="HPA_isomer/decarb_N"/>
</dbReference>
<protein>
    <submittedName>
        <fullName evidence="3">Fumarylacetoacetate hydrolase family protein</fullName>
    </submittedName>
</protein>
<evidence type="ECO:0000256" key="1">
    <source>
        <dbReference type="ARBA" id="ARBA00022723"/>
    </source>
</evidence>
<dbReference type="PANTHER" id="PTHR11820:SF114">
    <property type="entry name" value="4-HYDROXYPHENYLACETATE CATABOLISM PROTEIN"/>
    <property type="match status" value="1"/>
</dbReference>
<dbReference type="Gene3D" id="3.90.850.10">
    <property type="entry name" value="Fumarylacetoacetase-like, C-terminal domain"/>
    <property type="match status" value="1"/>
</dbReference>
<feature type="domain" description="Fumarylacetoacetase-like C-terminal" evidence="2">
    <location>
        <begin position="34"/>
        <end position="237"/>
    </location>
</feature>